<dbReference type="InterPro" id="IPR011146">
    <property type="entry name" value="HIT-like"/>
</dbReference>
<comment type="caution">
    <text evidence="3">The sequence shown here is derived from an EMBL/GenBank/DDBJ whole genome shotgun (WGS) entry which is preliminary data.</text>
</comment>
<sequence>MGIKNFFELPADKTIGQTEHFFLLYDGFAVSPGHILVISKVWRADYFELSAAEKGDLDKAITLAKELIEADHTPDGYNIGMNCGAAAGQTVFHFHCHIIPRYTGDMDDPRGGVRHCVAGKGAY</sequence>
<dbReference type="PANTHER" id="PTHR42997">
    <property type="entry name" value="HIT FAMILY HYDROLASE"/>
    <property type="match status" value="1"/>
</dbReference>
<accession>A0ABQ3HZ50</accession>
<keyword evidence="4" id="KW-1185">Reference proteome</keyword>
<dbReference type="PROSITE" id="PS51084">
    <property type="entry name" value="HIT_2"/>
    <property type="match status" value="1"/>
</dbReference>
<evidence type="ECO:0000259" key="2">
    <source>
        <dbReference type="PROSITE" id="PS51084"/>
    </source>
</evidence>
<dbReference type="SUPFAM" id="SSF54197">
    <property type="entry name" value="HIT-like"/>
    <property type="match status" value="1"/>
</dbReference>
<dbReference type="Gene3D" id="3.30.428.10">
    <property type="entry name" value="HIT-like"/>
    <property type="match status" value="1"/>
</dbReference>
<protein>
    <recommendedName>
        <fullName evidence="2">HIT domain-containing protein</fullName>
    </recommendedName>
</protein>
<dbReference type="PANTHER" id="PTHR42997:SF1">
    <property type="entry name" value="AP-4-A PHOSPHORYLASE"/>
    <property type="match status" value="1"/>
</dbReference>
<dbReference type="Pfam" id="PF01230">
    <property type="entry name" value="HIT"/>
    <property type="match status" value="1"/>
</dbReference>
<feature type="domain" description="HIT" evidence="2">
    <location>
        <begin position="1"/>
        <end position="108"/>
    </location>
</feature>
<dbReference type="Proteomes" id="UP000620550">
    <property type="component" value="Unassembled WGS sequence"/>
</dbReference>
<dbReference type="RefSeq" id="WP_189628103.1">
    <property type="nucleotide sequence ID" value="NZ_BNAF01000020.1"/>
</dbReference>
<feature type="short sequence motif" description="Histidine triad motif" evidence="1">
    <location>
        <begin position="93"/>
        <end position="97"/>
    </location>
</feature>
<proteinExistence type="predicted"/>
<evidence type="ECO:0000313" key="4">
    <source>
        <dbReference type="Proteomes" id="UP000620550"/>
    </source>
</evidence>
<evidence type="ECO:0000256" key="1">
    <source>
        <dbReference type="PROSITE-ProRule" id="PRU00464"/>
    </source>
</evidence>
<evidence type="ECO:0000313" key="3">
    <source>
        <dbReference type="EMBL" id="GHE49563.1"/>
    </source>
</evidence>
<dbReference type="EMBL" id="BNAF01000020">
    <property type="protein sequence ID" value="GHE49563.1"/>
    <property type="molecule type" value="Genomic_DNA"/>
</dbReference>
<dbReference type="InterPro" id="IPR052908">
    <property type="entry name" value="AP-4-A_phosphorylase"/>
</dbReference>
<gene>
    <name evidence="3" type="ORF">GCM10017764_35730</name>
</gene>
<organism evidence="3 4">
    <name type="scientific">Sphingobacterium griseoflavum</name>
    <dbReference type="NCBI Taxonomy" id="1474952"/>
    <lineage>
        <taxon>Bacteria</taxon>
        <taxon>Pseudomonadati</taxon>
        <taxon>Bacteroidota</taxon>
        <taxon>Sphingobacteriia</taxon>
        <taxon>Sphingobacteriales</taxon>
        <taxon>Sphingobacteriaceae</taxon>
        <taxon>Sphingobacterium</taxon>
    </lineage>
</organism>
<reference evidence="4" key="1">
    <citation type="journal article" date="2019" name="Int. J. Syst. Evol. Microbiol.">
        <title>The Global Catalogue of Microorganisms (GCM) 10K type strain sequencing project: providing services to taxonomists for standard genome sequencing and annotation.</title>
        <authorList>
            <consortium name="The Broad Institute Genomics Platform"/>
            <consortium name="The Broad Institute Genome Sequencing Center for Infectious Disease"/>
            <person name="Wu L."/>
            <person name="Ma J."/>
        </authorList>
    </citation>
    <scope>NUCLEOTIDE SEQUENCE [LARGE SCALE GENOMIC DNA]</scope>
    <source>
        <strain evidence="4">CGMCC 1.12966</strain>
    </source>
</reference>
<dbReference type="InterPro" id="IPR036265">
    <property type="entry name" value="HIT-like_sf"/>
</dbReference>
<name>A0ABQ3HZ50_9SPHI</name>